<protein>
    <submittedName>
        <fullName evidence="1">Uncharacterized protein</fullName>
    </submittedName>
</protein>
<name>A0A9X0UF90_9PROT</name>
<proteinExistence type="predicted"/>
<dbReference type="EMBL" id="JACOMF010000074">
    <property type="protein sequence ID" value="MBC4018714.1"/>
    <property type="molecule type" value="Genomic_DNA"/>
</dbReference>
<accession>A0A9X0UF90</accession>
<dbReference type="Proteomes" id="UP000600101">
    <property type="component" value="Unassembled WGS sequence"/>
</dbReference>
<dbReference type="RefSeq" id="WP_186773456.1">
    <property type="nucleotide sequence ID" value="NZ_JACOMF010000074.1"/>
</dbReference>
<keyword evidence="2" id="KW-1185">Reference proteome</keyword>
<evidence type="ECO:0000313" key="1">
    <source>
        <dbReference type="EMBL" id="MBC4018714.1"/>
    </source>
</evidence>
<sequence>MHLESGIFGGEFLPDGTFSEVFVARVVIPRSEFARLGLGDYERPSRLPACLAWCYANLGLGGTRWSVMLRDSTDALIYFARNQDGIAFLARWADDVVAEQPVMAAA</sequence>
<dbReference type="AlphaFoldDB" id="A0A9X0UF90"/>
<organism evidence="1 2">
    <name type="scientific">Siccirubricoccus deserti</name>
    <dbReference type="NCBI Taxonomy" id="2013562"/>
    <lineage>
        <taxon>Bacteria</taxon>
        <taxon>Pseudomonadati</taxon>
        <taxon>Pseudomonadota</taxon>
        <taxon>Alphaproteobacteria</taxon>
        <taxon>Acetobacterales</taxon>
        <taxon>Roseomonadaceae</taxon>
        <taxon>Siccirubricoccus</taxon>
    </lineage>
</organism>
<reference evidence="1" key="1">
    <citation type="submission" date="2020-08" db="EMBL/GenBank/DDBJ databases">
        <authorList>
            <person name="Hu Y."/>
            <person name="Nguyen S.V."/>
            <person name="Li F."/>
            <person name="Fanning S."/>
        </authorList>
    </citation>
    <scope>NUCLEOTIDE SEQUENCE</scope>
    <source>
        <strain evidence="1">SYSU D8009</strain>
    </source>
</reference>
<gene>
    <name evidence="1" type="ORF">H7965_25985</name>
</gene>
<evidence type="ECO:0000313" key="2">
    <source>
        <dbReference type="Proteomes" id="UP000600101"/>
    </source>
</evidence>
<comment type="caution">
    <text evidence="1">The sequence shown here is derived from an EMBL/GenBank/DDBJ whole genome shotgun (WGS) entry which is preliminary data.</text>
</comment>